<evidence type="ECO:0000256" key="1">
    <source>
        <dbReference type="SAM" id="MobiDB-lite"/>
    </source>
</evidence>
<accession>A0AAV5QKS1</accession>
<feature type="region of interest" description="Disordered" evidence="1">
    <location>
        <begin position="418"/>
        <end position="453"/>
    </location>
</feature>
<name>A0AAV5QKS1_9ASCO</name>
<evidence type="ECO:0000313" key="4">
    <source>
        <dbReference type="Proteomes" id="UP001360560"/>
    </source>
</evidence>
<reference evidence="3 4" key="1">
    <citation type="journal article" date="2023" name="Elife">
        <title>Identification of key yeast species and microbe-microbe interactions impacting larval growth of Drosophila in the wild.</title>
        <authorList>
            <person name="Mure A."/>
            <person name="Sugiura Y."/>
            <person name="Maeda R."/>
            <person name="Honda K."/>
            <person name="Sakurai N."/>
            <person name="Takahashi Y."/>
            <person name="Watada M."/>
            <person name="Katoh T."/>
            <person name="Gotoh A."/>
            <person name="Gotoh Y."/>
            <person name="Taniguchi I."/>
            <person name="Nakamura K."/>
            <person name="Hayashi T."/>
            <person name="Katayama T."/>
            <person name="Uemura T."/>
            <person name="Hattori Y."/>
        </authorList>
    </citation>
    <scope>NUCLEOTIDE SEQUENCE [LARGE SCALE GENOMIC DNA]</scope>
    <source>
        <strain evidence="3 4">SC-9</strain>
    </source>
</reference>
<dbReference type="AlphaFoldDB" id="A0AAV5QKS1"/>
<evidence type="ECO:0000313" key="3">
    <source>
        <dbReference type="EMBL" id="GMM35256.1"/>
    </source>
</evidence>
<gene>
    <name evidence="3" type="ORF">DASC09_025810</name>
</gene>
<keyword evidence="4" id="KW-1185">Reference proteome</keyword>
<dbReference type="EMBL" id="BTFZ01000006">
    <property type="protein sequence ID" value="GMM35256.1"/>
    <property type="molecule type" value="Genomic_DNA"/>
</dbReference>
<feature type="region of interest" description="Disordered" evidence="1">
    <location>
        <begin position="163"/>
        <end position="185"/>
    </location>
</feature>
<protein>
    <recommendedName>
        <fullName evidence="2">Vta1 C-terminal domain-containing protein</fullName>
    </recommendedName>
</protein>
<dbReference type="Gene3D" id="1.20.5.420">
    <property type="entry name" value="Immunoglobulin FC, subunit C"/>
    <property type="match status" value="1"/>
</dbReference>
<sequence length="531" mass="59995">MPVYHLSSYLYINYLVIMDYSQVYHTLPTSLRPFVGHWFKLLSSYPSQPIVRHFVALHITQLLISLISEYLESGLNKYGLNPWQITQLQTSINDLMQLLECEKKNLISTPLSISFSSTAANHLIDVSSQLDELSIKLQSSSIDDIELQFKSNFSDLERLVDEAYPTPSSQDNPETSMDNEIFEEDQKNLTPTKRRSEMNSAHTILSRNSLASFADSAPEEGLSSLSFSAEEIIENETLSVNFLVDLSLKAIEDSIHLIENNTATKKTASDLINASYLLEIVLRLFPDSKASIDSHKPPHEFNLSNIEAIYDNDYTSEGKESTGSQKLLSSKRLLTDKQIIIKAKYCKIVGVQLIKLIKSHFQKHGNTDFDFTKVHKLMFSVIKLNETFSKKEVMDTIEYALNCESEVDENDESANKLTKFPDIPLSVNDKDKQQKENSNQTSKENSSEPSNPSIAGIIAKESARNSKRSTPQPEFTVEEIMNNSDILEQAMKCCKFALSALEFEDSDTAIKELEEAIKLVKTHKDQKSNQS</sequence>
<feature type="compositionally biased region" description="Polar residues" evidence="1">
    <location>
        <begin position="166"/>
        <end position="178"/>
    </location>
</feature>
<comment type="caution">
    <text evidence="3">The sequence shown here is derived from an EMBL/GenBank/DDBJ whole genome shotgun (WGS) entry which is preliminary data.</text>
</comment>
<feature type="domain" description="Vta1 C-terminal" evidence="2">
    <location>
        <begin position="485"/>
        <end position="519"/>
    </location>
</feature>
<dbReference type="RefSeq" id="XP_064852256.1">
    <property type="nucleotide sequence ID" value="XM_064996184.1"/>
</dbReference>
<dbReference type="Proteomes" id="UP001360560">
    <property type="component" value="Unassembled WGS sequence"/>
</dbReference>
<organism evidence="3 4">
    <name type="scientific">Saccharomycopsis crataegensis</name>
    <dbReference type="NCBI Taxonomy" id="43959"/>
    <lineage>
        <taxon>Eukaryota</taxon>
        <taxon>Fungi</taxon>
        <taxon>Dikarya</taxon>
        <taxon>Ascomycota</taxon>
        <taxon>Saccharomycotina</taxon>
        <taxon>Saccharomycetes</taxon>
        <taxon>Saccharomycopsidaceae</taxon>
        <taxon>Saccharomycopsis</taxon>
    </lineage>
</organism>
<dbReference type="InterPro" id="IPR041212">
    <property type="entry name" value="Vta1_C"/>
</dbReference>
<dbReference type="Pfam" id="PF18097">
    <property type="entry name" value="Vta1_C"/>
    <property type="match status" value="1"/>
</dbReference>
<evidence type="ECO:0000259" key="2">
    <source>
        <dbReference type="Pfam" id="PF18097"/>
    </source>
</evidence>
<dbReference type="GeneID" id="90073235"/>
<proteinExistence type="predicted"/>